<dbReference type="SUPFAM" id="SSF140996">
    <property type="entry name" value="Hermes dimerisation domain"/>
    <property type="match status" value="1"/>
</dbReference>
<dbReference type="InterPro" id="IPR012337">
    <property type="entry name" value="RNaseH-like_sf"/>
</dbReference>
<keyword evidence="5" id="KW-0805">Transcription regulation</keyword>
<dbReference type="SUPFAM" id="SSF57667">
    <property type="entry name" value="beta-beta-alpha zinc fingers"/>
    <property type="match status" value="1"/>
</dbReference>
<dbReference type="GO" id="GO:0009791">
    <property type="term" value="P:post-embryonic development"/>
    <property type="evidence" value="ECO:0007669"/>
    <property type="project" value="UniProtKB-ARBA"/>
</dbReference>
<dbReference type="GO" id="GO:0005634">
    <property type="term" value="C:nucleus"/>
    <property type="evidence" value="ECO:0007669"/>
    <property type="project" value="UniProtKB-SubCell"/>
</dbReference>
<dbReference type="Pfam" id="PF02892">
    <property type="entry name" value="zf-BED"/>
    <property type="match status" value="1"/>
</dbReference>
<dbReference type="GO" id="GO:0008270">
    <property type="term" value="F:zinc ion binding"/>
    <property type="evidence" value="ECO:0007669"/>
    <property type="project" value="UniProtKB-KW"/>
</dbReference>
<proteinExistence type="predicted"/>
<evidence type="ECO:0000256" key="7">
    <source>
        <dbReference type="ARBA" id="ARBA00023163"/>
    </source>
</evidence>
<dbReference type="InterPro" id="IPR008906">
    <property type="entry name" value="HATC_C_dom"/>
</dbReference>
<evidence type="ECO:0000256" key="4">
    <source>
        <dbReference type="ARBA" id="ARBA00022833"/>
    </source>
</evidence>
<comment type="subcellular location">
    <subcellularLocation>
        <location evidence="1">Nucleus</location>
    </subcellularLocation>
</comment>
<dbReference type="Proteomes" id="UP001174136">
    <property type="component" value="Unassembled WGS sequence"/>
</dbReference>
<accession>A0AA47N5S4</accession>
<dbReference type="InterPro" id="IPR003656">
    <property type="entry name" value="Znf_BED"/>
</dbReference>
<evidence type="ECO:0000259" key="11">
    <source>
        <dbReference type="PROSITE" id="PS50808"/>
    </source>
</evidence>
<dbReference type="GO" id="GO:0046983">
    <property type="term" value="F:protein dimerization activity"/>
    <property type="evidence" value="ECO:0007669"/>
    <property type="project" value="InterPro"/>
</dbReference>
<dbReference type="PROSITE" id="PS50808">
    <property type="entry name" value="ZF_BED"/>
    <property type="match status" value="1"/>
</dbReference>
<evidence type="ECO:0000313" key="13">
    <source>
        <dbReference type="Proteomes" id="UP001174136"/>
    </source>
</evidence>
<organism evidence="12 13">
    <name type="scientific">Merluccius polli</name>
    <name type="common">Benguela hake</name>
    <name type="synonym">Merluccius cadenati</name>
    <dbReference type="NCBI Taxonomy" id="89951"/>
    <lineage>
        <taxon>Eukaryota</taxon>
        <taxon>Metazoa</taxon>
        <taxon>Chordata</taxon>
        <taxon>Craniata</taxon>
        <taxon>Vertebrata</taxon>
        <taxon>Euteleostomi</taxon>
        <taxon>Actinopterygii</taxon>
        <taxon>Neopterygii</taxon>
        <taxon>Teleostei</taxon>
        <taxon>Neoteleostei</taxon>
        <taxon>Acanthomorphata</taxon>
        <taxon>Zeiogadaria</taxon>
        <taxon>Gadariae</taxon>
        <taxon>Gadiformes</taxon>
        <taxon>Gadoidei</taxon>
        <taxon>Merlucciidae</taxon>
        <taxon>Merluccius</taxon>
    </lineage>
</organism>
<dbReference type="InterPro" id="IPR036236">
    <property type="entry name" value="Znf_C2H2_sf"/>
</dbReference>
<evidence type="ECO:0000256" key="3">
    <source>
        <dbReference type="ARBA" id="ARBA00022771"/>
    </source>
</evidence>
<keyword evidence="6" id="KW-0238">DNA-binding</keyword>
<evidence type="ECO:0000313" key="12">
    <source>
        <dbReference type="EMBL" id="KAK0152220.1"/>
    </source>
</evidence>
<evidence type="ECO:0000256" key="8">
    <source>
        <dbReference type="ARBA" id="ARBA00023242"/>
    </source>
</evidence>
<gene>
    <name evidence="12" type="primary">ZBED4_47</name>
    <name evidence="12" type="ORF">N1851_006406</name>
</gene>
<keyword evidence="7" id="KW-0804">Transcription</keyword>
<dbReference type="PANTHER" id="PTHR46481:SF10">
    <property type="entry name" value="ZINC FINGER BED DOMAIN-CONTAINING PROTEIN 39"/>
    <property type="match status" value="1"/>
</dbReference>
<evidence type="ECO:0000256" key="2">
    <source>
        <dbReference type="ARBA" id="ARBA00022723"/>
    </source>
</evidence>
<reference evidence="12" key="1">
    <citation type="journal article" date="2023" name="Front. Mar. Sci.">
        <title>A new Merluccius polli reference genome to investigate the effects of global change in West African waters.</title>
        <authorList>
            <person name="Mateo J.L."/>
            <person name="Blanco-Fernandez C."/>
            <person name="Garcia-Vazquez E."/>
            <person name="Machado-Schiaffino G."/>
        </authorList>
    </citation>
    <scope>NUCLEOTIDE SEQUENCE</scope>
    <source>
        <strain evidence="12">C29</strain>
        <tissue evidence="12">Fin</tissue>
    </source>
</reference>
<dbReference type="SMART" id="SM00614">
    <property type="entry name" value="ZnF_BED"/>
    <property type="match status" value="1"/>
</dbReference>
<keyword evidence="8" id="KW-0539">Nucleus</keyword>
<comment type="caution">
    <text evidence="12">The sequence shown here is derived from an EMBL/GenBank/DDBJ whole genome shotgun (WGS) entry which is preliminary data.</text>
</comment>
<keyword evidence="4" id="KW-0862">Zinc</keyword>
<evidence type="ECO:0000256" key="1">
    <source>
        <dbReference type="ARBA" id="ARBA00004123"/>
    </source>
</evidence>
<evidence type="ECO:0000256" key="10">
    <source>
        <dbReference type="SAM" id="MobiDB-lite"/>
    </source>
</evidence>
<protein>
    <submittedName>
        <fullName evidence="12">Zinc finger BED domain-containing protein 4</fullName>
    </submittedName>
</protein>
<dbReference type="Pfam" id="PF05699">
    <property type="entry name" value="Dimer_Tnp_hAT"/>
    <property type="match status" value="1"/>
</dbReference>
<evidence type="ECO:0000256" key="5">
    <source>
        <dbReference type="ARBA" id="ARBA00023015"/>
    </source>
</evidence>
<keyword evidence="3 9" id="KW-0863">Zinc-finger</keyword>
<dbReference type="SUPFAM" id="SSF53098">
    <property type="entry name" value="Ribonuclease H-like"/>
    <property type="match status" value="1"/>
</dbReference>
<keyword evidence="13" id="KW-1185">Reference proteome</keyword>
<sequence length="665" mass="74989">MKQVLKAAKQLNNRKLQFSRAEMSCVWSFFKVSEEDPRYAVCNDCEGRVMRGGVCVKSFNTTNLITHLKNKHPEAFKEYEKLTNAKQRKKSDATMAAAPVSSPIEQVLEKTKKFHKDHQKQKALTVAIAKMIAVDDQPFSVVEDEGFSEVLEVAEPRYNKPSRRYFADVALPALHDIVATHVHKLLDSNVNDISFTTDIWSSDLNQTSMLSLTAQWIDENFEMKRAVLHAQEFPGSHTGTAIASAFDSMFKEWRIRKENVHVVLRDNARNMVKAMEECGVKSLGCMAHLGQLAVHDAVLSQRSVVDSLAIARKIVGHFKSSPLGTSRLRDIQREIGMKTKMLQQDVPTRWNSTFMMMTTLLEQKRALVMYEAYHGLPVSLNANQWSLIEKMTTLLAPFEELTREISSHTATAADVIPSVVALKRFLNKTAETDSGVKTTKSALLEAVNKRFETSFSEQLYYLATILDPRYKDRYFDADLKLVAKNKLEKEVDKMTPSATAEPTPDAEEGEPQEKMMCTPSEGHSFLDMFDEILEEKEQDEQATGPTSVQVHGYLTEPTIPRNVSPLQYWQSNMTLFPALAPVARKYLSAPCTSVDSERLFSAASNVVSEKRNRIGTERAEMLLFVKHNIRLLPKPGKAKRAYQGQLVLGPEADGEGYEQAYLQGY</sequence>
<evidence type="ECO:0000256" key="6">
    <source>
        <dbReference type="ARBA" id="ARBA00023125"/>
    </source>
</evidence>
<name>A0AA47N5S4_MERPO</name>
<dbReference type="PANTHER" id="PTHR46481">
    <property type="entry name" value="ZINC FINGER BED DOMAIN-CONTAINING PROTEIN 4"/>
    <property type="match status" value="1"/>
</dbReference>
<feature type="domain" description="BED-type" evidence="11">
    <location>
        <begin position="21"/>
        <end position="79"/>
    </location>
</feature>
<feature type="region of interest" description="Disordered" evidence="10">
    <location>
        <begin position="491"/>
        <end position="514"/>
    </location>
</feature>
<dbReference type="AlphaFoldDB" id="A0AA47N5S4"/>
<keyword evidence="2" id="KW-0479">Metal-binding</keyword>
<dbReference type="EMBL" id="JAOPHQ010001135">
    <property type="protein sequence ID" value="KAK0152220.1"/>
    <property type="molecule type" value="Genomic_DNA"/>
</dbReference>
<dbReference type="GO" id="GO:0003677">
    <property type="term" value="F:DNA binding"/>
    <property type="evidence" value="ECO:0007669"/>
    <property type="project" value="UniProtKB-KW"/>
</dbReference>
<dbReference type="InterPro" id="IPR052035">
    <property type="entry name" value="ZnF_BED_domain_contain"/>
</dbReference>
<evidence type="ECO:0000256" key="9">
    <source>
        <dbReference type="PROSITE-ProRule" id="PRU00027"/>
    </source>
</evidence>